<evidence type="ECO:0000313" key="2">
    <source>
        <dbReference type="EMBL" id="PUU82308.1"/>
    </source>
</evidence>
<dbReference type="Proteomes" id="UP000244722">
    <property type="component" value="Unassembled WGS sequence"/>
</dbReference>
<evidence type="ECO:0000313" key="3">
    <source>
        <dbReference type="Proteomes" id="UP000244722"/>
    </source>
</evidence>
<dbReference type="STRING" id="42251.A0A2T7A3K8"/>
<dbReference type="EMBL" id="NESQ01000030">
    <property type="protein sequence ID" value="PUU82308.1"/>
    <property type="molecule type" value="Genomic_DNA"/>
</dbReference>
<dbReference type="Gene3D" id="3.60.130.30">
    <property type="match status" value="1"/>
</dbReference>
<sequence>MSEKRVAHLILIKAFTRQNLPGGMPKNSSLEREVMRLLQEWEEERKGLLPVRSQIRYAELQEQSNQQKGLLPLITEEKKAMESFSVYPSSLGPLEIRDDHGVLLGYRFRIPNKLLDTLTESTTLLPPTIAKGGAGGANIPGNFQCRHYAVWADYGSKYRESTELGRDREKGRAWLKANQGLFDYCSHQLRLLSPEQYVRLTGDVVKDMRWATRKTETPLQPLAGAWHGVVINQGMEGDESKGHQDFLDDKRLYNCVVPFGSGFGGGDLVLWQMKMRIGLHVGDGFLFYGAVVAHQVAPITEGIRNSIDLFTHASNFHLLEKHQEQAKKKKYPKKESKLRQEAKNEKAKKEPENIKARRRIREGKMARQRARGLESTM</sequence>
<name>A0A2T7A3K8_TUBBO</name>
<accession>A0A2T7A3K8</accession>
<evidence type="ECO:0000256" key="1">
    <source>
        <dbReference type="SAM" id="MobiDB-lite"/>
    </source>
</evidence>
<organism evidence="2 3">
    <name type="scientific">Tuber borchii</name>
    <name type="common">White truffle</name>
    <dbReference type="NCBI Taxonomy" id="42251"/>
    <lineage>
        <taxon>Eukaryota</taxon>
        <taxon>Fungi</taxon>
        <taxon>Dikarya</taxon>
        <taxon>Ascomycota</taxon>
        <taxon>Pezizomycotina</taxon>
        <taxon>Pezizomycetes</taxon>
        <taxon>Pezizales</taxon>
        <taxon>Tuberaceae</taxon>
        <taxon>Tuber</taxon>
    </lineage>
</organism>
<reference evidence="2 3" key="1">
    <citation type="submission" date="2017-04" db="EMBL/GenBank/DDBJ databases">
        <title>Draft genome sequence of Tuber borchii Vittad., a whitish edible truffle.</title>
        <authorList>
            <consortium name="DOE Joint Genome Institute"/>
            <person name="Murat C."/>
            <person name="Kuo A."/>
            <person name="Barry K.W."/>
            <person name="Clum A."/>
            <person name="Dockter R.B."/>
            <person name="Fauchery L."/>
            <person name="Iotti M."/>
            <person name="Kohler A."/>
            <person name="Labutti K."/>
            <person name="Lindquist E.A."/>
            <person name="Lipzen A."/>
            <person name="Ohm R.A."/>
            <person name="Wang M."/>
            <person name="Grigoriev I.V."/>
            <person name="Zambonelli A."/>
            <person name="Martin F.M."/>
        </authorList>
    </citation>
    <scope>NUCLEOTIDE SEQUENCE [LARGE SCALE GENOMIC DNA]</scope>
    <source>
        <strain evidence="2 3">Tbo3840</strain>
    </source>
</reference>
<feature type="region of interest" description="Disordered" evidence="1">
    <location>
        <begin position="323"/>
        <end position="377"/>
    </location>
</feature>
<keyword evidence="3" id="KW-1185">Reference proteome</keyword>
<dbReference type="AlphaFoldDB" id="A0A2T7A3K8"/>
<comment type="caution">
    <text evidence="2">The sequence shown here is derived from an EMBL/GenBank/DDBJ whole genome shotgun (WGS) entry which is preliminary data.</text>
</comment>
<dbReference type="OrthoDB" id="5414467at2759"/>
<proteinExistence type="predicted"/>
<gene>
    <name evidence="2" type="ORF">B9Z19DRAFT_1120913</name>
</gene>
<protein>
    <submittedName>
        <fullName evidence="2">Uncharacterized protein</fullName>
    </submittedName>
</protein>
<feature type="compositionally biased region" description="Basic residues" evidence="1">
    <location>
        <begin position="356"/>
        <end position="370"/>
    </location>
</feature>
<feature type="compositionally biased region" description="Basic and acidic residues" evidence="1">
    <location>
        <begin position="333"/>
        <end position="355"/>
    </location>
</feature>